<accession>A0A8K0CC52</accession>
<evidence type="ECO:0000256" key="1">
    <source>
        <dbReference type="ARBA" id="ARBA00022750"/>
    </source>
</evidence>
<proteinExistence type="predicted"/>
<comment type="caution">
    <text evidence="3">The sequence shown here is derived from an EMBL/GenBank/DDBJ whole genome shotgun (WGS) entry which is preliminary data.</text>
</comment>
<name>A0A8K0CC52_IGNLU</name>
<dbReference type="PANTHER" id="PTHR11439:SF483">
    <property type="entry name" value="PEPTIDE SYNTHASE GLIP-LIKE, PUTATIVE (AFU_ORTHOLOGUE AFUA_3G12920)-RELATED"/>
    <property type="match status" value="1"/>
</dbReference>
<keyword evidence="1" id="KW-0645">Protease</keyword>
<gene>
    <name evidence="3" type="ORF">ILUMI_24645</name>
</gene>
<dbReference type="PANTHER" id="PTHR11439">
    <property type="entry name" value="GAG-POL-RELATED RETROTRANSPOSON"/>
    <property type="match status" value="1"/>
</dbReference>
<keyword evidence="1" id="KW-0064">Aspartyl protease</keyword>
<protein>
    <recommendedName>
        <fullName evidence="2">Retrovirus-related Pol polyprotein from transposon TNT 1-94-like beta-barrel domain-containing protein</fullName>
    </recommendedName>
</protein>
<evidence type="ECO:0000313" key="3">
    <source>
        <dbReference type="EMBL" id="KAF2881527.1"/>
    </source>
</evidence>
<evidence type="ECO:0000313" key="4">
    <source>
        <dbReference type="Proteomes" id="UP000801492"/>
    </source>
</evidence>
<dbReference type="GO" id="GO:0071897">
    <property type="term" value="P:DNA biosynthetic process"/>
    <property type="evidence" value="ECO:0007669"/>
    <property type="project" value="UniProtKB-ARBA"/>
</dbReference>
<dbReference type="SUPFAM" id="SSF56672">
    <property type="entry name" value="DNA/RNA polymerases"/>
    <property type="match status" value="1"/>
</dbReference>
<keyword evidence="4" id="KW-1185">Reference proteome</keyword>
<dbReference type="InterPro" id="IPR054722">
    <property type="entry name" value="PolX-like_BBD"/>
</dbReference>
<sequence>MKRKDGNDYKESVVKIMWNLTAKQLQEMCYPKFNYKCNPSGDIEFSDARAARDARNLEANATKRKVSSSAFTTEELSKVVSIWDENTPEDNWYIDSGATVHVTNGTYGLINEKPCESKEISTADNGKIPINRMGNVELKIMIDEVIHTVTVKNVMYAPDISTNLLSVSKITELGHTVIFDAHKCKIYDSGNNLIASATQINGMYQLDRPHESVNVVSKEDSFQNSVLWHNRMGHPSKNILKGIDSCVSCAKEEEEVKHIPYRQAIGSLMYLCQATRPDLSFAVGLLSRFNHCFGKAHWSAVKRVFRYLMGTKDWKLEYSCDDSNDLIGYSDADWANDSDDRKSITGYAYIFQNGLISWNSRKQPTVALSSTEAEYMALSAATQESIYLRDLLIEILPNFENKSIIIRCDNKGAINLANTENCKQRTKHIDVRHHFIRVNLEKKTIKLEQVGTKNMLADVFTKSLPAPAMKTLVKEMRMRNLFCSAGSVRE</sequence>
<reference evidence="3" key="1">
    <citation type="submission" date="2019-08" db="EMBL/GenBank/DDBJ databases">
        <title>The genome of the North American firefly Photinus pyralis.</title>
        <authorList>
            <consortium name="Photinus pyralis genome working group"/>
            <person name="Fallon T.R."/>
            <person name="Sander Lower S.E."/>
            <person name="Weng J.-K."/>
        </authorList>
    </citation>
    <scope>NUCLEOTIDE SEQUENCE</scope>
    <source>
        <strain evidence="3">TRF0915ILg1</strain>
        <tissue evidence="3">Whole body</tissue>
    </source>
</reference>
<dbReference type="AlphaFoldDB" id="A0A8K0CC52"/>
<dbReference type="Proteomes" id="UP000801492">
    <property type="component" value="Unassembled WGS sequence"/>
</dbReference>
<organism evidence="3 4">
    <name type="scientific">Ignelater luminosus</name>
    <name type="common">Cucubano</name>
    <name type="synonym">Pyrophorus luminosus</name>
    <dbReference type="NCBI Taxonomy" id="2038154"/>
    <lineage>
        <taxon>Eukaryota</taxon>
        <taxon>Metazoa</taxon>
        <taxon>Ecdysozoa</taxon>
        <taxon>Arthropoda</taxon>
        <taxon>Hexapoda</taxon>
        <taxon>Insecta</taxon>
        <taxon>Pterygota</taxon>
        <taxon>Neoptera</taxon>
        <taxon>Endopterygota</taxon>
        <taxon>Coleoptera</taxon>
        <taxon>Polyphaga</taxon>
        <taxon>Elateriformia</taxon>
        <taxon>Elateroidea</taxon>
        <taxon>Elateridae</taxon>
        <taxon>Agrypninae</taxon>
        <taxon>Pyrophorini</taxon>
        <taxon>Ignelater</taxon>
    </lineage>
</organism>
<dbReference type="EMBL" id="VTPC01090729">
    <property type="protein sequence ID" value="KAF2881527.1"/>
    <property type="molecule type" value="Genomic_DNA"/>
</dbReference>
<dbReference type="Pfam" id="PF22936">
    <property type="entry name" value="Pol_BBD"/>
    <property type="match status" value="1"/>
</dbReference>
<feature type="domain" description="Retrovirus-related Pol polyprotein from transposon TNT 1-94-like beta-barrel" evidence="2">
    <location>
        <begin position="92"/>
        <end position="174"/>
    </location>
</feature>
<dbReference type="GO" id="GO:0004190">
    <property type="term" value="F:aspartic-type endopeptidase activity"/>
    <property type="evidence" value="ECO:0007669"/>
    <property type="project" value="UniProtKB-KW"/>
</dbReference>
<evidence type="ECO:0000259" key="2">
    <source>
        <dbReference type="Pfam" id="PF22936"/>
    </source>
</evidence>
<dbReference type="CDD" id="cd09272">
    <property type="entry name" value="RNase_HI_RT_Ty1"/>
    <property type="match status" value="1"/>
</dbReference>
<dbReference type="InterPro" id="IPR043502">
    <property type="entry name" value="DNA/RNA_pol_sf"/>
</dbReference>
<dbReference type="OrthoDB" id="437005at2759"/>
<keyword evidence="1" id="KW-0378">Hydrolase</keyword>